<feature type="region of interest" description="Disordered" evidence="1">
    <location>
        <begin position="1"/>
        <end position="101"/>
    </location>
</feature>
<dbReference type="GeneID" id="18923097"/>
<feature type="compositionally biased region" description="Polar residues" evidence="1">
    <location>
        <begin position="83"/>
        <end position="98"/>
    </location>
</feature>
<evidence type="ECO:0000256" key="1">
    <source>
        <dbReference type="SAM" id="MobiDB-lite"/>
    </source>
</evidence>
<feature type="compositionally biased region" description="Low complexity" evidence="1">
    <location>
        <begin position="1"/>
        <end position="16"/>
    </location>
</feature>
<dbReference type="KEGG" id="mlr:MELLADRAFT_107149"/>
<feature type="region of interest" description="Disordered" evidence="1">
    <location>
        <begin position="162"/>
        <end position="183"/>
    </location>
</feature>
<keyword evidence="3" id="KW-1185">Reference proteome</keyword>
<feature type="compositionally biased region" description="Acidic residues" evidence="1">
    <location>
        <begin position="63"/>
        <end position="73"/>
    </location>
</feature>
<feature type="compositionally biased region" description="Acidic residues" evidence="1">
    <location>
        <begin position="167"/>
        <end position="183"/>
    </location>
</feature>
<accession>F4RP06</accession>
<dbReference type="EMBL" id="GL883111">
    <property type="protein sequence ID" value="EGG05739.1"/>
    <property type="molecule type" value="Genomic_DNA"/>
</dbReference>
<feature type="region of interest" description="Disordered" evidence="1">
    <location>
        <begin position="113"/>
        <end position="133"/>
    </location>
</feature>
<feature type="compositionally biased region" description="Low complexity" evidence="1">
    <location>
        <begin position="115"/>
        <end position="126"/>
    </location>
</feature>
<dbReference type="HOGENOM" id="CLU_1475481_0_0_1"/>
<dbReference type="Proteomes" id="UP000001072">
    <property type="component" value="Unassembled WGS sequence"/>
</dbReference>
<proteinExistence type="predicted"/>
<dbReference type="VEuPathDB" id="FungiDB:MELLADRAFT_107149"/>
<evidence type="ECO:0000313" key="3">
    <source>
        <dbReference type="Proteomes" id="UP000001072"/>
    </source>
</evidence>
<dbReference type="AlphaFoldDB" id="F4RP06"/>
<evidence type="ECO:0000313" key="2">
    <source>
        <dbReference type="EMBL" id="EGG05739.1"/>
    </source>
</evidence>
<sequence>MADQEQSSSQGSSTHSNKLKPEIKTSTELEGSSQASSESKASRTDNQESSDDSLDQTQKGSENDPDSSDETTEDVGNKEHPNDSFNQIGTDPIPNTLSKRPELDCKVANRFINHSISSSSTSSSSTCNGPKRKLNQDEIEDRLENGRIGVKVCLPEIRQVLKGGGWNDEESDSSDDEDLKVFD</sequence>
<dbReference type="InParanoid" id="F4RP06"/>
<dbReference type="OrthoDB" id="2507619at2759"/>
<protein>
    <submittedName>
        <fullName evidence="2">Uncharacterized protein</fullName>
    </submittedName>
</protein>
<gene>
    <name evidence="2" type="ORF">MELLADRAFT_107149</name>
</gene>
<dbReference type="RefSeq" id="XP_007410795.1">
    <property type="nucleotide sequence ID" value="XM_007410733.1"/>
</dbReference>
<organism evidence="3">
    <name type="scientific">Melampsora larici-populina (strain 98AG31 / pathotype 3-4-7)</name>
    <name type="common">Poplar leaf rust fungus</name>
    <dbReference type="NCBI Taxonomy" id="747676"/>
    <lineage>
        <taxon>Eukaryota</taxon>
        <taxon>Fungi</taxon>
        <taxon>Dikarya</taxon>
        <taxon>Basidiomycota</taxon>
        <taxon>Pucciniomycotina</taxon>
        <taxon>Pucciniomycetes</taxon>
        <taxon>Pucciniales</taxon>
        <taxon>Melampsoraceae</taxon>
        <taxon>Melampsora</taxon>
    </lineage>
</organism>
<name>F4RP06_MELLP</name>
<reference evidence="3" key="1">
    <citation type="journal article" date="2011" name="Proc. Natl. Acad. Sci. U.S.A.">
        <title>Obligate biotrophy features unraveled by the genomic analysis of rust fungi.</title>
        <authorList>
            <person name="Duplessis S."/>
            <person name="Cuomo C.A."/>
            <person name="Lin Y.-C."/>
            <person name="Aerts A."/>
            <person name="Tisserant E."/>
            <person name="Veneault-Fourrey C."/>
            <person name="Joly D.L."/>
            <person name="Hacquard S."/>
            <person name="Amselem J."/>
            <person name="Cantarel B.L."/>
            <person name="Chiu R."/>
            <person name="Coutinho P.M."/>
            <person name="Feau N."/>
            <person name="Field M."/>
            <person name="Frey P."/>
            <person name="Gelhaye E."/>
            <person name="Goldberg J."/>
            <person name="Grabherr M.G."/>
            <person name="Kodira C.D."/>
            <person name="Kohler A."/>
            <person name="Kuees U."/>
            <person name="Lindquist E.A."/>
            <person name="Lucas S.M."/>
            <person name="Mago R."/>
            <person name="Mauceli E."/>
            <person name="Morin E."/>
            <person name="Murat C."/>
            <person name="Pangilinan J.L."/>
            <person name="Park R."/>
            <person name="Pearson M."/>
            <person name="Quesneville H."/>
            <person name="Rouhier N."/>
            <person name="Sakthikumar S."/>
            <person name="Salamov A.A."/>
            <person name="Schmutz J."/>
            <person name="Selles B."/>
            <person name="Shapiro H."/>
            <person name="Tanguay P."/>
            <person name="Tuskan G.A."/>
            <person name="Henrissat B."/>
            <person name="Van de Peer Y."/>
            <person name="Rouze P."/>
            <person name="Ellis J.G."/>
            <person name="Dodds P.N."/>
            <person name="Schein J.E."/>
            <person name="Zhong S."/>
            <person name="Hamelin R.C."/>
            <person name="Grigoriev I.V."/>
            <person name="Szabo L.J."/>
            <person name="Martin F."/>
        </authorList>
    </citation>
    <scope>NUCLEOTIDE SEQUENCE [LARGE SCALE GENOMIC DNA]</scope>
    <source>
        <strain evidence="3">98AG31 / pathotype 3-4-7</strain>
    </source>
</reference>